<dbReference type="GO" id="GO:0007032">
    <property type="term" value="P:endosome organization"/>
    <property type="evidence" value="ECO:0007669"/>
    <property type="project" value="TreeGrafter"/>
</dbReference>
<dbReference type="Gene3D" id="3.30.60.90">
    <property type="match status" value="4"/>
</dbReference>
<feature type="domain" description="PB1" evidence="7">
    <location>
        <begin position="48"/>
        <end position="124"/>
    </location>
</feature>
<feature type="compositionally biased region" description="Basic and acidic residues" evidence="5">
    <location>
        <begin position="341"/>
        <end position="352"/>
    </location>
</feature>
<feature type="compositionally biased region" description="Pro residues" evidence="5">
    <location>
        <begin position="484"/>
        <end position="493"/>
    </location>
</feature>
<dbReference type="SMART" id="SM00291">
    <property type="entry name" value="ZnF_ZZ"/>
    <property type="match status" value="4"/>
</dbReference>
<dbReference type="Pfam" id="PF00564">
    <property type="entry name" value="PB1"/>
    <property type="match status" value="1"/>
</dbReference>
<evidence type="ECO:0000259" key="6">
    <source>
        <dbReference type="PROSITE" id="PS50135"/>
    </source>
</evidence>
<dbReference type="GO" id="GO:0005080">
    <property type="term" value="F:protein kinase C binding"/>
    <property type="evidence" value="ECO:0007669"/>
    <property type="project" value="TreeGrafter"/>
</dbReference>
<dbReference type="GO" id="GO:0016235">
    <property type="term" value="C:aggresome"/>
    <property type="evidence" value="ECO:0007669"/>
    <property type="project" value="TreeGrafter"/>
</dbReference>
<evidence type="ECO:0008006" key="10">
    <source>
        <dbReference type="Google" id="ProtNLM"/>
    </source>
</evidence>
<name>A0A4S4LJ24_9AGAM</name>
<keyword evidence="3" id="KW-0862">Zinc</keyword>
<proteinExistence type="predicted"/>
<dbReference type="AlphaFoldDB" id="A0A4S4LJ24"/>
<dbReference type="CDD" id="cd02249">
    <property type="entry name" value="ZZ"/>
    <property type="match status" value="1"/>
</dbReference>
<dbReference type="PROSITE" id="PS01357">
    <property type="entry name" value="ZF_ZZ_1"/>
    <property type="match status" value="1"/>
</dbReference>
<evidence type="ECO:0000256" key="1">
    <source>
        <dbReference type="ARBA" id="ARBA00022723"/>
    </source>
</evidence>
<organism evidence="8 9">
    <name type="scientific">Phellinidium pouzarii</name>
    <dbReference type="NCBI Taxonomy" id="167371"/>
    <lineage>
        <taxon>Eukaryota</taxon>
        <taxon>Fungi</taxon>
        <taxon>Dikarya</taxon>
        <taxon>Basidiomycota</taxon>
        <taxon>Agaricomycotina</taxon>
        <taxon>Agaricomycetes</taxon>
        <taxon>Hymenochaetales</taxon>
        <taxon>Hymenochaetaceae</taxon>
        <taxon>Phellinidium</taxon>
    </lineage>
</organism>
<evidence type="ECO:0000256" key="3">
    <source>
        <dbReference type="ARBA" id="ARBA00022833"/>
    </source>
</evidence>
<evidence type="ECO:0000256" key="5">
    <source>
        <dbReference type="SAM" id="MobiDB-lite"/>
    </source>
</evidence>
<dbReference type="InterPro" id="IPR000433">
    <property type="entry name" value="Znf_ZZ"/>
</dbReference>
<dbReference type="SUPFAM" id="SSF54277">
    <property type="entry name" value="CAD &amp; PB1 domains"/>
    <property type="match status" value="1"/>
</dbReference>
<dbReference type="OrthoDB" id="661148at2759"/>
<evidence type="ECO:0000313" key="9">
    <source>
        <dbReference type="Proteomes" id="UP000308199"/>
    </source>
</evidence>
<dbReference type="GO" id="GO:0044753">
    <property type="term" value="C:amphisome"/>
    <property type="evidence" value="ECO:0007669"/>
    <property type="project" value="TreeGrafter"/>
</dbReference>
<dbReference type="PROSITE" id="PS51745">
    <property type="entry name" value="PB1"/>
    <property type="match status" value="1"/>
</dbReference>
<evidence type="ECO:0000313" key="8">
    <source>
        <dbReference type="EMBL" id="THH11311.1"/>
    </source>
</evidence>
<dbReference type="Pfam" id="PF00569">
    <property type="entry name" value="ZZ"/>
    <property type="match status" value="2"/>
</dbReference>
<evidence type="ECO:0000256" key="2">
    <source>
        <dbReference type="ARBA" id="ARBA00022771"/>
    </source>
</evidence>
<dbReference type="EMBL" id="SGPK01000016">
    <property type="protein sequence ID" value="THH11311.1"/>
    <property type="molecule type" value="Genomic_DNA"/>
</dbReference>
<dbReference type="GO" id="GO:0035973">
    <property type="term" value="P:aggrephagy"/>
    <property type="evidence" value="ECO:0007669"/>
    <property type="project" value="TreeGrafter"/>
</dbReference>
<dbReference type="CDD" id="cd02340">
    <property type="entry name" value="ZZ_NBR1_like"/>
    <property type="match status" value="1"/>
</dbReference>
<dbReference type="PANTHER" id="PTHR15090">
    <property type="entry name" value="SEQUESTOSOME 1-RELATED"/>
    <property type="match status" value="1"/>
</dbReference>
<accession>A0A4S4LJ24</accession>
<dbReference type="SMART" id="SM00666">
    <property type="entry name" value="PB1"/>
    <property type="match status" value="1"/>
</dbReference>
<sequence length="998" mass="109582">MININLQNERRELPTVNKRSALRIALTFSDLMPLSDVVSTMSIRPDRPLIVKATFDRYNKRITFSSARNCSYDLLRSKVEQSFSLQAFSFSIAYKDDDGEVTDITTESDLTEAIQYFQAGVDDLPVSSAQSILSGRSFGSRRITLRVDITVDYDGPSLSDTSSLASLDEYKNRSGSSLSLSFGSAVQTEPEDDSVTVSSRDTGMVAARSKSTTVSPPAGGKTVHDFQSLSGLDSESVMSAFDERCPADPSAVFERLKLSKSSDSIERNNQWLRDQTSRTMNGILAPESVSDGSSLLSEDFDSQSPFDGDLALQQDNGKFYYTYTSGSSSAASAAHDSLSIGEHENRSSSERRSPKHWIAAQQLSEKSHGKTDSSLYLSSSAVLSSSSNRPSMYSDSSSPLSTDADIPLEFLQFEHENPLPPLMCTDCSSCGLRLDSFRYVCSTCGEKTPRADPLMNGKGKARDTSPLDPLAYPPPSHRTTPTDKPLPPRPLPTLPAGSPRPYTRLGSGSGSVESGSSSPTATATLAGDGGYELCAECIETAGVLHALVPTPDEPASPENQQRTLSQLCRAPPKQKGHFRHAYLEKLWSASGWKDVEQDNTGECTICKTMLSSQRYKCASCMNFVLCRSCYSQVHEIHPSHAFLDVLDRPARPRSEPDLELTNTLNDDGLGDECESSLTIAILDRSLTIVSTTALTHPDVKCVHCLMDIVGARFHCAICESVDICSNCEAAGLPGNLDADDGGHNSSHIMIKIPIPLNSSKVQNASRRARQLWSGRDAPNVHRTFSTNNHSRADSLRDIDTVTVIGCDSNRSRRLSHNHGKTLLDHHITCKGCNQNIVGVRFQCGSCPATRTQSYSLCASCEERSYQLHDPMHIFFKLPRPIDRPIESQFRILPELYKQPAGLPANQINPQDPKAYLSTLSHTAALCDHCMERIRGEWFRCVYCTKDLCDVCENLDAHDPTHFFYVFKGPVDMQVFRIVAELDNPDGSPPVLTYPVYYS</sequence>
<dbReference type="SUPFAM" id="SSF57850">
    <property type="entry name" value="RING/U-box"/>
    <property type="match status" value="4"/>
</dbReference>
<comment type="caution">
    <text evidence="8">The sequence shown here is derived from an EMBL/GenBank/DDBJ whole genome shotgun (WGS) entry which is preliminary data.</text>
</comment>
<keyword evidence="9" id="KW-1185">Reference proteome</keyword>
<dbReference type="Proteomes" id="UP000308199">
    <property type="component" value="Unassembled WGS sequence"/>
</dbReference>
<dbReference type="InterPro" id="IPR000270">
    <property type="entry name" value="PB1_dom"/>
</dbReference>
<feature type="domain" description="ZZ-type" evidence="6">
    <location>
        <begin position="696"/>
        <end position="757"/>
    </location>
</feature>
<feature type="region of interest" description="Disordered" evidence="5">
    <location>
        <begin position="334"/>
        <end position="357"/>
    </location>
</feature>
<protein>
    <recommendedName>
        <fullName evidence="10">ZZ-type domain-containing protein</fullName>
    </recommendedName>
</protein>
<dbReference type="PANTHER" id="PTHR15090:SF0">
    <property type="entry name" value="SEQUESTOSOME-1"/>
    <property type="match status" value="1"/>
</dbReference>
<dbReference type="InterPro" id="IPR052260">
    <property type="entry name" value="Autophagy_Rcpt_SigReg"/>
</dbReference>
<keyword evidence="1" id="KW-0479">Metal-binding</keyword>
<evidence type="ECO:0000256" key="4">
    <source>
        <dbReference type="PROSITE-ProRule" id="PRU00228"/>
    </source>
</evidence>
<reference evidence="8 9" key="1">
    <citation type="submission" date="2019-02" db="EMBL/GenBank/DDBJ databases">
        <title>Genome sequencing of the rare red list fungi Phellinidium pouzarii.</title>
        <authorList>
            <person name="Buettner E."/>
            <person name="Kellner H."/>
        </authorList>
    </citation>
    <scope>NUCLEOTIDE SEQUENCE [LARGE SCALE GENOMIC DNA]</scope>
    <source>
        <strain evidence="8 9">DSM 108285</strain>
    </source>
</reference>
<feature type="region of interest" description="Disordered" evidence="5">
    <location>
        <begin position="450"/>
        <end position="521"/>
    </location>
</feature>
<dbReference type="InterPro" id="IPR053793">
    <property type="entry name" value="PB1-like"/>
</dbReference>
<dbReference type="GO" id="GO:0000423">
    <property type="term" value="P:mitophagy"/>
    <property type="evidence" value="ECO:0007669"/>
    <property type="project" value="TreeGrafter"/>
</dbReference>
<gene>
    <name evidence="8" type="ORF">EW145_g737</name>
</gene>
<dbReference type="Gene3D" id="3.10.20.90">
    <property type="entry name" value="Phosphatidylinositol 3-kinase Catalytic Subunit, Chain A, domain 1"/>
    <property type="match status" value="1"/>
</dbReference>
<dbReference type="GO" id="GO:0008270">
    <property type="term" value="F:zinc ion binding"/>
    <property type="evidence" value="ECO:0007669"/>
    <property type="project" value="UniProtKB-KW"/>
</dbReference>
<dbReference type="PROSITE" id="PS50135">
    <property type="entry name" value="ZF_ZZ_2"/>
    <property type="match status" value="1"/>
</dbReference>
<keyword evidence="2 4" id="KW-0863">Zinc-finger</keyword>
<dbReference type="InterPro" id="IPR043145">
    <property type="entry name" value="Znf_ZZ_sf"/>
</dbReference>
<evidence type="ECO:0000259" key="7">
    <source>
        <dbReference type="PROSITE" id="PS51745"/>
    </source>
</evidence>
<dbReference type="GO" id="GO:0070530">
    <property type="term" value="F:K63-linked polyubiquitin modification-dependent protein binding"/>
    <property type="evidence" value="ECO:0007669"/>
    <property type="project" value="TreeGrafter"/>
</dbReference>